<dbReference type="InterPro" id="IPR058245">
    <property type="entry name" value="NreC/VraR/RcsB-like_REC"/>
</dbReference>
<dbReference type="InterPro" id="IPR011006">
    <property type="entry name" value="CheY-like_superfamily"/>
</dbReference>
<gene>
    <name evidence="8" type="ORF">ABXL37_23615</name>
</gene>
<keyword evidence="9" id="KW-1185">Reference proteome</keyword>
<dbReference type="EMBL" id="JBEWCH010000017">
    <property type="protein sequence ID" value="MET1477246.1"/>
    <property type="molecule type" value="Genomic_DNA"/>
</dbReference>
<dbReference type="InterPro" id="IPR039420">
    <property type="entry name" value="WalR-like"/>
</dbReference>
<dbReference type="InterPro" id="IPR036388">
    <property type="entry name" value="WH-like_DNA-bd_sf"/>
</dbReference>
<evidence type="ECO:0000256" key="1">
    <source>
        <dbReference type="ARBA" id="ARBA00022553"/>
    </source>
</evidence>
<feature type="domain" description="Response regulatory" evidence="7">
    <location>
        <begin position="3"/>
        <end position="119"/>
    </location>
</feature>
<dbReference type="PROSITE" id="PS00622">
    <property type="entry name" value="HTH_LUXR_1"/>
    <property type="match status" value="1"/>
</dbReference>
<dbReference type="InterPro" id="IPR001789">
    <property type="entry name" value="Sig_transdc_resp-reg_receiver"/>
</dbReference>
<evidence type="ECO:0000256" key="4">
    <source>
        <dbReference type="ARBA" id="ARBA00023163"/>
    </source>
</evidence>
<keyword evidence="2" id="KW-0805">Transcription regulation</keyword>
<evidence type="ECO:0000313" key="8">
    <source>
        <dbReference type="EMBL" id="MET1477246.1"/>
    </source>
</evidence>
<evidence type="ECO:0000259" key="7">
    <source>
        <dbReference type="PROSITE" id="PS50110"/>
    </source>
</evidence>
<dbReference type="SUPFAM" id="SSF52172">
    <property type="entry name" value="CheY-like"/>
    <property type="match status" value="1"/>
</dbReference>
<keyword evidence="4" id="KW-0804">Transcription</keyword>
<dbReference type="SUPFAM" id="SSF46894">
    <property type="entry name" value="C-terminal effector domain of the bipartite response regulators"/>
    <property type="match status" value="1"/>
</dbReference>
<name>A0ABV2CDQ6_9BURK</name>
<feature type="domain" description="HTH luxR-type" evidence="6">
    <location>
        <begin position="135"/>
        <end position="200"/>
    </location>
</feature>
<evidence type="ECO:0000313" key="9">
    <source>
        <dbReference type="Proteomes" id="UP001548587"/>
    </source>
</evidence>
<sequence length="202" mass="21838">MHRVALIDDHPAIILALTSILERDPLLKVVGTAQDGTAGLALYRDLKPDLLVIDLHLPGLDGIDLIQRIRAVDTAVKILVISSFPAEQYAARCRVVGANGYVSKCLGASHILSGVKAAMAGFNCFPVEMTSDNPDDVQIARLSRREQSVLRYLAQGRTNKEIGETLSLSNKTISTHKANILTKLGLTNIIDLAAFAKAHHLL</sequence>
<dbReference type="Gene3D" id="3.40.50.2300">
    <property type="match status" value="1"/>
</dbReference>
<dbReference type="InterPro" id="IPR000792">
    <property type="entry name" value="Tscrpt_reg_LuxR_C"/>
</dbReference>
<evidence type="ECO:0000256" key="3">
    <source>
        <dbReference type="ARBA" id="ARBA00023125"/>
    </source>
</evidence>
<dbReference type="CDD" id="cd06170">
    <property type="entry name" value="LuxR_C_like"/>
    <property type="match status" value="1"/>
</dbReference>
<dbReference type="PANTHER" id="PTHR43214">
    <property type="entry name" value="TWO-COMPONENT RESPONSE REGULATOR"/>
    <property type="match status" value="1"/>
</dbReference>
<evidence type="ECO:0000256" key="5">
    <source>
        <dbReference type="PROSITE-ProRule" id="PRU00169"/>
    </source>
</evidence>
<evidence type="ECO:0000256" key="2">
    <source>
        <dbReference type="ARBA" id="ARBA00023015"/>
    </source>
</evidence>
<dbReference type="PROSITE" id="PS50110">
    <property type="entry name" value="RESPONSE_REGULATORY"/>
    <property type="match status" value="1"/>
</dbReference>
<dbReference type="PRINTS" id="PR00038">
    <property type="entry name" value="HTHLUXR"/>
</dbReference>
<dbReference type="SMART" id="SM00421">
    <property type="entry name" value="HTH_LUXR"/>
    <property type="match status" value="1"/>
</dbReference>
<keyword evidence="3" id="KW-0238">DNA-binding</keyword>
<reference evidence="8 9" key="1">
    <citation type="submission" date="2024-06" db="EMBL/GenBank/DDBJ databases">
        <title>Burkholderia sola in Mexico.</title>
        <authorList>
            <person name="Estrada P."/>
        </authorList>
    </citation>
    <scope>NUCLEOTIDE SEQUENCE [LARGE SCALE GENOMIC DNA]</scope>
    <source>
        <strain evidence="8 9">CpTa8-5</strain>
    </source>
</reference>
<dbReference type="SMART" id="SM00448">
    <property type="entry name" value="REC"/>
    <property type="match status" value="1"/>
</dbReference>
<dbReference type="Pfam" id="PF00072">
    <property type="entry name" value="Response_reg"/>
    <property type="match status" value="1"/>
</dbReference>
<dbReference type="CDD" id="cd17535">
    <property type="entry name" value="REC_NarL-like"/>
    <property type="match status" value="1"/>
</dbReference>
<protein>
    <submittedName>
        <fullName evidence="8">Response regulator transcription factor</fullName>
    </submittedName>
</protein>
<dbReference type="InterPro" id="IPR016032">
    <property type="entry name" value="Sig_transdc_resp-reg_C-effctor"/>
</dbReference>
<keyword evidence="1 5" id="KW-0597">Phosphoprotein</keyword>
<dbReference type="PROSITE" id="PS50043">
    <property type="entry name" value="HTH_LUXR_2"/>
    <property type="match status" value="1"/>
</dbReference>
<evidence type="ECO:0000259" key="6">
    <source>
        <dbReference type="PROSITE" id="PS50043"/>
    </source>
</evidence>
<organism evidence="8 9">
    <name type="scientific">Burkholderia sola</name>
    <dbReference type="NCBI Taxonomy" id="2843302"/>
    <lineage>
        <taxon>Bacteria</taxon>
        <taxon>Pseudomonadati</taxon>
        <taxon>Pseudomonadota</taxon>
        <taxon>Betaproteobacteria</taxon>
        <taxon>Burkholderiales</taxon>
        <taxon>Burkholderiaceae</taxon>
        <taxon>Burkholderia</taxon>
        <taxon>Burkholderia cepacia complex</taxon>
    </lineage>
</organism>
<dbReference type="Gene3D" id="1.10.10.10">
    <property type="entry name" value="Winged helix-like DNA-binding domain superfamily/Winged helix DNA-binding domain"/>
    <property type="match status" value="1"/>
</dbReference>
<dbReference type="PANTHER" id="PTHR43214:SF41">
    <property type="entry name" value="NITRATE_NITRITE RESPONSE REGULATOR PROTEIN NARP"/>
    <property type="match status" value="1"/>
</dbReference>
<comment type="caution">
    <text evidence="8">The sequence shown here is derived from an EMBL/GenBank/DDBJ whole genome shotgun (WGS) entry which is preliminary data.</text>
</comment>
<feature type="modified residue" description="4-aspartylphosphate" evidence="5">
    <location>
        <position position="54"/>
    </location>
</feature>
<dbReference type="Pfam" id="PF00196">
    <property type="entry name" value="GerE"/>
    <property type="match status" value="1"/>
</dbReference>
<accession>A0ABV2CDQ6</accession>
<proteinExistence type="predicted"/>
<dbReference type="RefSeq" id="WP_209927199.1">
    <property type="nucleotide sequence ID" value="NZ_JBEWCH010000017.1"/>
</dbReference>
<dbReference type="Proteomes" id="UP001548587">
    <property type="component" value="Unassembled WGS sequence"/>
</dbReference>